<dbReference type="EMBL" id="QYUR01000002">
    <property type="protein sequence ID" value="RJG13437.1"/>
    <property type="molecule type" value="Genomic_DNA"/>
</dbReference>
<sequence length="68" mass="7371">MNSARTESGKNVYGITYATFDDNGLHFESELAIQLHDGPLVTLKMPTQLSERQAISQLVCGQAAGCSR</sequence>
<gene>
    <name evidence="1" type="ORF">D3879_09370</name>
</gene>
<dbReference type="AlphaFoldDB" id="A0A418XLV0"/>
<organism evidence="1 2">
    <name type="scientific">Pseudomonas cavernicola</name>
    <dbReference type="NCBI Taxonomy" id="2320866"/>
    <lineage>
        <taxon>Bacteria</taxon>
        <taxon>Pseudomonadati</taxon>
        <taxon>Pseudomonadota</taxon>
        <taxon>Gammaproteobacteria</taxon>
        <taxon>Pseudomonadales</taxon>
        <taxon>Pseudomonadaceae</taxon>
        <taxon>Pseudomonas</taxon>
    </lineage>
</organism>
<evidence type="ECO:0000313" key="2">
    <source>
        <dbReference type="Proteomes" id="UP000284021"/>
    </source>
</evidence>
<name>A0A418XLV0_9PSED</name>
<dbReference type="RefSeq" id="WP_119953928.1">
    <property type="nucleotide sequence ID" value="NZ_QYUR01000002.1"/>
</dbReference>
<dbReference type="NCBIfam" id="NF041597">
    <property type="entry name" value="T3SS_coreg_PtrC"/>
    <property type="match status" value="1"/>
</dbReference>
<proteinExistence type="predicted"/>
<comment type="caution">
    <text evidence="1">The sequence shown here is derived from an EMBL/GenBank/DDBJ whole genome shotgun (WGS) entry which is preliminary data.</text>
</comment>
<accession>A0A418XLV0</accession>
<dbReference type="InterPro" id="IPR048081">
    <property type="entry name" value="T3SS_coreg_PtrC-like"/>
</dbReference>
<evidence type="ECO:0000313" key="1">
    <source>
        <dbReference type="EMBL" id="RJG13437.1"/>
    </source>
</evidence>
<dbReference type="Proteomes" id="UP000284021">
    <property type="component" value="Unassembled WGS sequence"/>
</dbReference>
<dbReference type="OrthoDB" id="6985444at2"/>
<protein>
    <submittedName>
        <fullName evidence="1">Uncharacterized protein</fullName>
    </submittedName>
</protein>
<keyword evidence="2" id="KW-1185">Reference proteome</keyword>
<reference evidence="1 2" key="1">
    <citation type="submission" date="2018-09" db="EMBL/GenBank/DDBJ databases">
        <authorList>
            <person name="Zhu H."/>
        </authorList>
    </citation>
    <scope>NUCLEOTIDE SEQUENCE [LARGE SCALE GENOMIC DNA]</scope>
    <source>
        <strain evidence="1 2">K1S02-6</strain>
    </source>
</reference>